<name>A0ABZ0B3I3_9BURK</name>
<feature type="domain" description="Cytochrome c" evidence="10">
    <location>
        <begin position="314"/>
        <end position="404"/>
    </location>
</feature>
<keyword evidence="3 9" id="KW-0349">Heme</keyword>
<keyword evidence="5" id="KW-0732">Signal</keyword>
<sequence>MKKIFAGLFAAALLFVVVAEWVAPAVRKSTPSPQALPAIQDATQVQRGAYLARLGNCAQCHTARGGQAYAGGDGLQTPFGRVYPGNLTPHPTAGIGQWSEGDFWRAMHQGVGPHGRVLNPAFPYTSFTRVSRADSDALFAYLRTLPAADTKNKSHELPWPLGTQTALTAWRILHFSEAETTTIARVDAPPSARRGSELVQGLGHCAECHTPRNRLGGLRTSAAWNGATLPDGRWYAPALNDPSEAGLSNWDAADIVTLLTRGQHQQAYVAGPMADVVRNSTQYLEPGDALSMALYLQTLSKGAAAPKPAPASVRENALGAKLYENQCAQCHGKRGEGVENAYPALAGNRAVLMDNTNNLVLILLKGAYGPSTTGKPQPFGMPPYQFALNDVEMANVLSFIRNSWGNHALPVTEFDINKIRNAPDR</sequence>
<evidence type="ECO:0000256" key="1">
    <source>
        <dbReference type="ARBA" id="ARBA00004236"/>
    </source>
</evidence>
<evidence type="ECO:0000313" key="11">
    <source>
        <dbReference type="EMBL" id="WNO06398.1"/>
    </source>
</evidence>
<gene>
    <name evidence="11" type="ORF">RAN89_08220</name>
</gene>
<evidence type="ECO:0000313" key="12">
    <source>
        <dbReference type="Proteomes" id="UP001302257"/>
    </source>
</evidence>
<evidence type="ECO:0000256" key="9">
    <source>
        <dbReference type="PROSITE-ProRule" id="PRU00433"/>
    </source>
</evidence>
<evidence type="ECO:0000256" key="4">
    <source>
        <dbReference type="ARBA" id="ARBA00022723"/>
    </source>
</evidence>
<keyword evidence="4 9" id="KW-0479">Metal-binding</keyword>
<reference evidence="11 12" key="1">
    <citation type="submission" date="2023-08" db="EMBL/GenBank/DDBJ databases">
        <title>Rhodoferax potami sp. nov. and Rhodoferax mekongensis sp. nov., isolated from the Mekong River in Thailand.</title>
        <authorList>
            <person name="Kitikhun S."/>
            <person name="Charoenyingcharoen P."/>
            <person name="Siriarchawattana P."/>
            <person name="Likhitrattanapisal S."/>
            <person name="Nilsakha T."/>
            <person name="Chanpet A."/>
            <person name="Rattanawaree P."/>
            <person name="Ingsriswang S."/>
        </authorList>
    </citation>
    <scope>NUCLEOTIDE SEQUENCE [LARGE SCALE GENOMIC DNA]</scope>
    <source>
        <strain evidence="11 12">TBRC 17307</strain>
    </source>
</reference>
<evidence type="ECO:0000256" key="2">
    <source>
        <dbReference type="ARBA" id="ARBA00022475"/>
    </source>
</evidence>
<dbReference type="Proteomes" id="UP001302257">
    <property type="component" value="Chromosome"/>
</dbReference>
<dbReference type="PIRSF" id="PIRSF000018">
    <property type="entry name" value="Mb_ADH_cyt_c"/>
    <property type="match status" value="1"/>
</dbReference>
<accession>A0ABZ0B3I3</accession>
<dbReference type="Pfam" id="PF00034">
    <property type="entry name" value="Cytochrom_C"/>
    <property type="match status" value="2"/>
</dbReference>
<evidence type="ECO:0000256" key="5">
    <source>
        <dbReference type="ARBA" id="ARBA00022729"/>
    </source>
</evidence>
<organism evidence="11 12">
    <name type="scientific">Rhodoferax mekongensis</name>
    <dbReference type="NCBI Taxonomy" id="3068341"/>
    <lineage>
        <taxon>Bacteria</taxon>
        <taxon>Pseudomonadati</taxon>
        <taxon>Pseudomonadota</taxon>
        <taxon>Betaproteobacteria</taxon>
        <taxon>Burkholderiales</taxon>
        <taxon>Comamonadaceae</taxon>
        <taxon>Rhodoferax</taxon>
    </lineage>
</organism>
<protein>
    <submittedName>
        <fullName evidence="11">Cytochrome c</fullName>
    </submittedName>
</protein>
<feature type="domain" description="Cytochrome c" evidence="10">
    <location>
        <begin position="43"/>
        <end position="146"/>
    </location>
</feature>
<comment type="subcellular location">
    <subcellularLocation>
        <location evidence="1">Cell membrane</location>
    </subcellularLocation>
</comment>
<dbReference type="RefSeq" id="WP_313869101.1">
    <property type="nucleotide sequence ID" value="NZ_CP132507.1"/>
</dbReference>
<keyword evidence="2" id="KW-1003">Cell membrane</keyword>
<dbReference type="PANTHER" id="PTHR35008">
    <property type="entry name" value="BLL4482 PROTEIN-RELATED"/>
    <property type="match status" value="1"/>
</dbReference>
<dbReference type="InterPro" id="IPR014353">
    <property type="entry name" value="Membr-bd_ADH_cyt_c"/>
</dbReference>
<evidence type="ECO:0000256" key="3">
    <source>
        <dbReference type="ARBA" id="ARBA00022617"/>
    </source>
</evidence>
<keyword evidence="8" id="KW-0472">Membrane</keyword>
<dbReference type="InterPro" id="IPR009056">
    <property type="entry name" value="Cyt_c-like_dom"/>
</dbReference>
<keyword evidence="12" id="KW-1185">Reference proteome</keyword>
<evidence type="ECO:0000259" key="10">
    <source>
        <dbReference type="PROSITE" id="PS51007"/>
    </source>
</evidence>
<proteinExistence type="predicted"/>
<evidence type="ECO:0000256" key="8">
    <source>
        <dbReference type="ARBA" id="ARBA00023136"/>
    </source>
</evidence>
<dbReference type="EMBL" id="CP132507">
    <property type="protein sequence ID" value="WNO06398.1"/>
    <property type="molecule type" value="Genomic_DNA"/>
</dbReference>
<evidence type="ECO:0000256" key="7">
    <source>
        <dbReference type="ARBA" id="ARBA00023004"/>
    </source>
</evidence>
<evidence type="ECO:0000256" key="6">
    <source>
        <dbReference type="ARBA" id="ARBA00022737"/>
    </source>
</evidence>
<keyword evidence="6" id="KW-0677">Repeat</keyword>
<dbReference type="PANTHER" id="PTHR35008:SF8">
    <property type="entry name" value="ALCOHOL DEHYDROGENASE CYTOCHROME C SUBUNIT"/>
    <property type="match status" value="1"/>
</dbReference>
<feature type="domain" description="Cytochrome c" evidence="10">
    <location>
        <begin position="190"/>
        <end position="300"/>
    </location>
</feature>
<dbReference type="PROSITE" id="PS51007">
    <property type="entry name" value="CYTC"/>
    <property type="match status" value="3"/>
</dbReference>
<dbReference type="InterPro" id="IPR036909">
    <property type="entry name" value="Cyt_c-like_dom_sf"/>
</dbReference>
<dbReference type="SUPFAM" id="SSF46626">
    <property type="entry name" value="Cytochrome c"/>
    <property type="match status" value="3"/>
</dbReference>
<dbReference type="Gene3D" id="1.10.760.10">
    <property type="entry name" value="Cytochrome c-like domain"/>
    <property type="match status" value="3"/>
</dbReference>
<keyword evidence="7 9" id="KW-0408">Iron</keyword>
<dbReference type="InterPro" id="IPR051459">
    <property type="entry name" value="Cytochrome_c-type_DH"/>
</dbReference>